<evidence type="ECO:0000256" key="2">
    <source>
        <dbReference type="ARBA" id="ARBA00006706"/>
    </source>
</evidence>
<evidence type="ECO:0000256" key="10">
    <source>
        <dbReference type="ARBA" id="ARBA00032873"/>
    </source>
</evidence>
<evidence type="ECO:0000256" key="7">
    <source>
        <dbReference type="ARBA" id="ARBA00022842"/>
    </source>
</evidence>
<keyword evidence="5 12" id="KW-0808">Transferase</keyword>
<evidence type="ECO:0000256" key="12">
    <source>
        <dbReference type="RuleBase" id="RU004466"/>
    </source>
</evidence>
<evidence type="ECO:0000256" key="1">
    <source>
        <dbReference type="ARBA" id="ARBA00001946"/>
    </source>
</evidence>
<dbReference type="InterPro" id="IPR033749">
    <property type="entry name" value="Polyprenyl_synt_CS"/>
</dbReference>
<dbReference type="EMBL" id="SVNY01000002">
    <property type="protein sequence ID" value="MBE6832869.1"/>
    <property type="molecule type" value="Genomic_DNA"/>
</dbReference>
<dbReference type="SFLD" id="SFLDS00005">
    <property type="entry name" value="Isoprenoid_Synthase_Type_I"/>
    <property type="match status" value="1"/>
</dbReference>
<dbReference type="GO" id="GO:0016114">
    <property type="term" value="P:terpenoid biosynthetic process"/>
    <property type="evidence" value="ECO:0007669"/>
    <property type="project" value="UniProtKB-ARBA"/>
</dbReference>
<comment type="cofactor">
    <cofactor evidence="1">
        <name>Mg(2+)</name>
        <dbReference type="ChEBI" id="CHEBI:18420"/>
    </cofactor>
</comment>
<comment type="similarity">
    <text evidence="2 12">Belongs to the FPP/GGPP synthase family.</text>
</comment>
<gene>
    <name evidence="13" type="ORF">E7512_04685</name>
</gene>
<dbReference type="NCBIfam" id="NF045485">
    <property type="entry name" value="FPPsyn"/>
    <property type="match status" value="1"/>
</dbReference>
<dbReference type="SFLD" id="SFLDG01017">
    <property type="entry name" value="Polyprenyl_Transferase_Like"/>
    <property type="match status" value="1"/>
</dbReference>
<dbReference type="PROSITE" id="PS00723">
    <property type="entry name" value="POLYPRENYL_SYNTHASE_1"/>
    <property type="match status" value="1"/>
</dbReference>
<dbReference type="GO" id="GO:0046872">
    <property type="term" value="F:metal ion binding"/>
    <property type="evidence" value="ECO:0007669"/>
    <property type="project" value="UniProtKB-KW"/>
</dbReference>
<evidence type="ECO:0000256" key="4">
    <source>
        <dbReference type="ARBA" id="ARBA00015100"/>
    </source>
</evidence>
<dbReference type="GO" id="GO:0004337">
    <property type="term" value="F:(2E,6E)-farnesyl diphosphate synthase activity"/>
    <property type="evidence" value="ECO:0007669"/>
    <property type="project" value="UniProtKB-EC"/>
</dbReference>
<evidence type="ECO:0000313" key="14">
    <source>
        <dbReference type="Proteomes" id="UP000754750"/>
    </source>
</evidence>
<proteinExistence type="inferred from homology"/>
<dbReference type="PANTHER" id="PTHR43281:SF1">
    <property type="entry name" value="FARNESYL DIPHOSPHATE SYNTHASE"/>
    <property type="match status" value="1"/>
</dbReference>
<organism evidence="13 14">
    <name type="scientific">Faecalispora sporosphaeroides</name>
    <dbReference type="NCBI Taxonomy" id="1549"/>
    <lineage>
        <taxon>Bacteria</taxon>
        <taxon>Bacillati</taxon>
        <taxon>Bacillota</taxon>
        <taxon>Clostridia</taxon>
        <taxon>Eubacteriales</taxon>
        <taxon>Oscillospiraceae</taxon>
        <taxon>Faecalispora</taxon>
    </lineage>
</organism>
<dbReference type="InterPro" id="IPR000092">
    <property type="entry name" value="Polyprenyl_synt"/>
</dbReference>
<dbReference type="Pfam" id="PF00348">
    <property type="entry name" value="polyprenyl_synt"/>
    <property type="match status" value="1"/>
</dbReference>
<keyword evidence="8" id="KW-0414">Isoprene biosynthesis</keyword>
<dbReference type="SUPFAM" id="SSF48576">
    <property type="entry name" value="Terpenoid synthases"/>
    <property type="match status" value="1"/>
</dbReference>
<dbReference type="PANTHER" id="PTHR43281">
    <property type="entry name" value="FARNESYL DIPHOSPHATE SYNTHASE"/>
    <property type="match status" value="1"/>
</dbReference>
<dbReference type="Gene3D" id="1.10.600.10">
    <property type="entry name" value="Farnesyl Diphosphate Synthase"/>
    <property type="match status" value="1"/>
</dbReference>
<sequence length="295" mass="31431">MSMKRQEQYVEMLEEALSRYLPGGDELQQELFSSMEYSLLSGGKRIRPILTLEFCRLCGGSLTAALPFACAVEMIHTYSLIHDDLPCMDDDELRRGRPTNHRVYGEATALLAGDALLTLAFETMLSPQTIRTAGAVKTATAAGVLARAAGAVGMVGGQIIDLASEGKKIPLSTLRVMDERKTGALILAAAEMGCVLGGAGNEQVRAAREYAKALGLAFQIVDDILDVTGDSALLGKNVGVDDLNDKSTYVSLMGLEGAKRAVRELTGEAVAALAKFDGDTAYLADLARELAVRKN</sequence>
<dbReference type="GO" id="GO:0005737">
    <property type="term" value="C:cytoplasm"/>
    <property type="evidence" value="ECO:0007669"/>
    <property type="project" value="UniProtKB-ARBA"/>
</dbReference>
<dbReference type="EC" id="2.5.1.10" evidence="3"/>
<keyword evidence="7" id="KW-0460">Magnesium</keyword>
<reference evidence="13" key="1">
    <citation type="submission" date="2019-04" db="EMBL/GenBank/DDBJ databases">
        <title>Evolution of Biomass-Degrading Anaerobic Consortia Revealed by Metagenomics.</title>
        <authorList>
            <person name="Peng X."/>
        </authorList>
    </citation>
    <scope>NUCLEOTIDE SEQUENCE</scope>
    <source>
        <strain evidence="13">SIG551</strain>
    </source>
</reference>
<dbReference type="Proteomes" id="UP000754750">
    <property type="component" value="Unassembled WGS sequence"/>
</dbReference>
<evidence type="ECO:0000256" key="5">
    <source>
        <dbReference type="ARBA" id="ARBA00022679"/>
    </source>
</evidence>
<dbReference type="CDD" id="cd00685">
    <property type="entry name" value="Trans_IPPS_HT"/>
    <property type="match status" value="1"/>
</dbReference>
<dbReference type="FunFam" id="1.10.600.10:FF:000001">
    <property type="entry name" value="Geranylgeranyl diphosphate synthase"/>
    <property type="match status" value="1"/>
</dbReference>
<evidence type="ECO:0000256" key="11">
    <source>
        <dbReference type="ARBA" id="ARBA00049399"/>
    </source>
</evidence>
<evidence type="ECO:0000256" key="6">
    <source>
        <dbReference type="ARBA" id="ARBA00022723"/>
    </source>
</evidence>
<dbReference type="PROSITE" id="PS00444">
    <property type="entry name" value="POLYPRENYL_SYNTHASE_2"/>
    <property type="match status" value="1"/>
</dbReference>
<dbReference type="InterPro" id="IPR008949">
    <property type="entry name" value="Isoprenoid_synthase_dom_sf"/>
</dbReference>
<protein>
    <recommendedName>
        <fullName evidence="4">Farnesyl diphosphate synthase</fullName>
        <ecNumber evidence="3">2.5.1.10</ecNumber>
    </recommendedName>
    <alternativeName>
        <fullName evidence="10">(2E,6E)-farnesyl diphosphate synthase</fullName>
    </alternativeName>
    <alternativeName>
        <fullName evidence="9">Geranyltranstransferase</fullName>
    </alternativeName>
</protein>
<comment type="caution">
    <text evidence="13">The sequence shown here is derived from an EMBL/GenBank/DDBJ whole genome shotgun (WGS) entry which is preliminary data.</text>
</comment>
<evidence type="ECO:0000256" key="3">
    <source>
        <dbReference type="ARBA" id="ARBA00012439"/>
    </source>
</evidence>
<name>A0A928KWF2_9FIRM</name>
<dbReference type="AlphaFoldDB" id="A0A928KWF2"/>
<keyword evidence="6" id="KW-0479">Metal-binding</keyword>
<evidence type="ECO:0000256" key="9">
    <source>
        <dbReference type="ARBA" id="ARBA00032380"/>
    </source>
</evidence>
<dbReference type="RefSeq" id="WP_020071675.1">
    <property type="nucleotide sequence ID" value="NZ_SVNY01000002.1"/>
</dbReference>
<evidence type="ECO:0000256" key="8">
    <source>
        <dbReference type="ARBA" id="ARBA00023229"/>
    </source>
</evidence>
<comment type="catalytic activity">
    <reaction evidence="11">
        <text>isopentenyl diphosphate + (2E)-geranyl diphosphate = (2E,6E)-farnesyl diphosphate + diphosphate</text>
        <dbReference type="Rhea" id="RHEA:19361"/>
        <dbReference type="ChEBI" id="CHEBI:33019"/>
        <dbReference type="ChEBI" id="CHEBI:58057"/>
        <dbReference type="ChEBI" id="CHEBI:128769"/>
        <dbReference type="ChEBI" id="CHEBI:175763"/>
        <dbReference type="EC" id="2.5.1.10"/>
    </reaction>
</comment>
<evidence type="ECO:0000313" key="13">
    <source>
        <dbReference type="EMBL" id="MBE6832869.1"/>
    </source>
</evidence>
<dbReference type="InterPro" id="IPR053378">
    <property type="entry name" value="Prenyl_diphosphate_synthase"/>
</dbReference>
<accession>A0A928KWF2</accession>